<dbReference type="InterPro" id="IPR003340">
    <property type="entry name" value="B3_DNA-bd"/>
</dbReference>
<proteinExistence type="predicted"/>
<reference evidence="8" key="1">
    <citation type="submission" date="2018-08" db="EMBL/GenBank/DDBJ databases">
        <authorList>
            <person name="Rossello M."/>
        </authorList>
    </citation>
    <scope>NUCLEOTIDE SEQUENCE [LARGE SCALE GENOMIC DNA]</scope>
    <source>
        <strain evidence="8">cv. Chinese Spring</strain>
    </source>
</reference>
<sequence length="496" mass="55587">MDMDGVNEGCGEGCDVEGCECGADGCEECEWWRLHCYWSHAGDRPRHFSLVAGDDFADHMRIRPPVASHLRNLITEFDKIQLEAPNGRSYPVKIGWEFGDIVLRSGWHDFVEAHHIEQNYSIRFVYRGNSSFEVHISGSSGHDNSSPPPPRDRHVLNEQVVPDPAHVQTSINIDYTAFPGTRLSHEQEKKVLELAQSSMRSEFRLHVAAVNKRNANGDCHVLVFLQYIPLMLLDSFKEGITEAPIQLKAHSNDMIYVVGASKHGDDQVILQSGLSHFVDGHRMQDNDLLVFRSKGKARLEVLVLDPSGCEKTWFDMGNSSDVSREGRRAQAQNMASTSFGWAKSGLQARESNEAGLQAPRCNNYISTGSPLHSQQEAKVQGRVRAIGSECPVFVKVITSSDVATAPSLYLGKDYASACLLTQPGRLRLLLEGDERDWDCRLGLRKSNKTWWIDRSWPKFISDVGLEEDDICLFELTDRSSLTMKVHVIRKSDIPAP</sequence>
<evidence type="ECO:0000256" key="4">
    <source>
        <dbReference type="ARBA" id="ARBA00023163"/>
    </source>
</evidence>
<keyword evidence="4" id="KW-0804">Transcription</keyword>
<feature type="region of interest" description="Disordered" evidence="6">
    <location>
        <begin position="136"/>
        <end position="155"/>
    </location>
</feature>
<dbReference type="EnsemblPlants" id="TraesCS7D02G486300.1">
    <property type="protein sequence ID" value="TraesCS7D02G486300.1"/>
    <property type="gene ID" value="TraesCS7D02G486300"/>
</dbReference>
<dbReference type="SMR" id="A0A3B6TLH7"/>
<keyword evidence="2" id="KW-0805">Transcription regulation</keyword>
<dbReference type="Gramene" id="TraesLDM7D03G04479330.1">
    <property type="protein sequence ID" value="TraesLDM7D03G04479330.1"/>
    <property type="gene ID" value="TraesLDM7D03G04479330"/>
</dbReference>
<organism evidence="8">
    <name type="scientific">Triticum aestivum</name>
    <name type="common">Wheat</name>
    <dbReference type="NCBI Taxonomy" id="4565"/>
    <lineage>
        <taxon>Eukaryota</taxon>
        <taxon>Viridiplantae</taxon>
        <taxon>Streptophyta</taxon>
        <taxon>Embryophyta</taxon>
        <taxon>Tracheophyta</taxon>
        <taxon>Spermatophyta</taxon>
        <taxon>Magnoliopsida</taxon>
        <taxon>Liliopsida</taxon>
        <taxon>Poales</taxon>
        <taxon>Poaceae</taxon>
        <taxon>BOP clade</taxon>
        <taxon>Pooideae</taxon>
        <taxon>Triticodae</taxon>
        <taxon>Triticeae</taxon>
        <taxon>Triticinae</taxon>
        <taxon>Triticum</taxon>
    </lineage>
</organism>
<dbReference type="Proteomes" id="UP000019116">
    <property type="component" value="Chromosome 7D"/>
</dbReference>
<dbReference type="Gene3D" id="2.40.330.10">
    <property type="entry name" value="DNA-binding pseudobarrel domain"/>
    <property type="match status" value="3"/>
</dbReference>
<evidence type="ECO:0000313" key="9">
    <source>
        <dbReference type="Proteomes" id="UP000019116"/>
    </source>
</evidence>
<evidence type="ECO:0000313" key="8">
    <source>
        <dbReference type="EnsemblPlants" id="TraesCS7D02G486300.1"/>
    </source>
</evidence>
<dbReference type="Gramene" id="TraesCS7D03G1150500.2">
    <property type="protein sequence ID" value="TraesCS7D03G1150500.2.CDS"/>
    <property type="gene ID" value="TraesCS7D03G1150500"/>
</dbReference>
<keyword evidence="3" id="KW-0238">DNA-binding</keyword>
<dbReference type="Pfam" id="PF02362">
    <property type="entry name" value="B3"/>
    <property type="match status" value="2"/>
</dbReference>
<dbReference type="Gramene" id="TraesWEE_scaffold_080900_01G000200.1">
    <property type="protein sequence ID" value="TraesWEE_scaffold_080900_01G000200.1"/>
    <property type="gene ID" value="TraesWEE_scaffold_080900_01G000200"/>
</dbReference>
<reference evidence="8" key="2">
    <citation type="submission" date="2018-10" db="UniProtKB">
        <authorList>
            <consortium name="EnsemblPlants"/>
        </authorList>
    </citation>
    <scope>IDENTIFICATION</scope>
</reference>
<dbReference type="InterPro" id="IPR044837">
    <property type="entry name" value="REM16-like"/>
</dbReference>
<dbReference type="GO" id="GO:0003677">
    <property type="term" value="F:DNA binding"/>
    <property type="evidence" value="ECO:0007669"/>
    <property type="project" value="UniProtKB-KW"/>
</dbReference>
<dbReference type="GeneID" id="123165734"/>
<evidence type="ECO:0000256" key="1">
    <source>
        <dbReference type="ARBA" id="ARBA00004123"/>
    </source>
</evidence>
<accession>A0A3B6TLH7</accession>
<dbReference type="KEGG" id="taes:123165734"/>
<dbReference type="Gramene" id="TraesPARA_EIv1.0_2626080.2">
    <property type="protein sequence ID" value="TraesPARA_EIv1.0_2626080.2.CDS"/>
    <property type="gene ID" value="TraesPARA_EIv1.0_2626080"/>
</dbReference>
<protein>
    <recommendedName>
        <fullName evidence="7">TF-B3 domain-containing protein</fullName>
    </recommendedName>
</protein>
<dbReference type="STRING" id="4565.A0A3B6TLH7"/>
<dbReference type="RefSeq" id="XP_044439385.1">
    <property type="nucleotide sequence ID" value="XM_044583450.1"/>
</dbReference>
<dbReference type="Gramene" id="TraesROB_scaffold_037136_01G000300.1">
    <property type="protein sequence ID" value="TraesROB_scaffold_037136_01G000300.1"/>
    <property type="gene ID" value="TraesROB_scaffold_037136_01G000300"/>
</dbReference>
<dbReference type="CDD" id="cd10017">
    <property type="entry name" value="B3_DNA"/>
    <property type="match status" value="2"/>
</dbReference>
<dbReference type="PANTHER" id="PTHR31391:SF121">
    <property type="entry name" value="B3 DOMAIN-CONTAINING PROTEIN OS08G0325100-RELATED"/>
    <property type="match status" value="1"/>
</dbReference>
<dbReference type="SUPFAM" id="SSF101936">
    <property type="entry name" value="DNA-binding pseudobarrel domain"/>
    <property type="match status" value="3"/>
</dbReference>
<dbReference type="Gramene" id="TraesCAD_scaffold_080537_01G000100.1">
    <property type="protein sequence ID" value="TraesCAD_scaffold_080537_01G000100.1"/>
    <property type="gene ID" value="TraesCAD_scaffold_080537_01G000100"/>
</dbReference>
<dbReference type="InterPro" id="IPR015300">
    <property type="entry name" value="DNA-bd_pseudobarrel_sf"/>
</dbReference>
<keyword evidence="5" id="KW-0539">Nucleus</keyword>
<keyword evidence="9" id="KW-1185">Reference proteome</keyword>
<dbReference type="PROSITE" id="PS50863">
    <property type="entry name" value="B3"/>
    <property type="match status" value="2"/>
</dbReference>
<feature type="domain" description="TF-B3" evidence="7">
    <location>
        <begin position="393"/>
        <end position="491"/>
    </location>
</feature>
<dbReference type="SMART" id="SM01019">
    <property type="entry name" value="B3"/>
    <property type="match status" value="2"/>
</dbReference>
<dbReference type="AlphaFoldDB" id="A0A3B6TLH7"/>
<evidence type="ECO:0000256" key="6">
    <source>
        <dbReference type="SAM" id="MobiDB-lite"/>
    </source>
</evidence>
<name>A0A3B6TLH7_WHEAT</name>
<dbReference type="Gramene" id="TraesCS7D02G486300.1">
    <property type="protein sequence ID" value="TraesCS7D02G486300.1"/>
    <property type="gene ID" value="TraesCS7D02G486300"/>
</dbReference>
<feature type="domain" description="TF-B3" evidence="7">
    <location>
        <begin position="47"/>
        <end position="140"/>
    </location>
</feature>
<evidence type="ECO:0000259" key="7">
    <source>
        <dbReference type="PROSITE" id="PS50863"/>
    </source>
</evidence>
<comment type="subcellular location">
    <subcellularLocation>
        <location evidence="1">Nucleus</location>
    </subcellularLocation>
</comment>
<dbReference type="Gramene" id="TraesCLE_scaffold_082545_01G000200.1">
    <property type="protein sequence ID" value="TraesCLE_scaffold_082545_01G000200.1"/>
    <property type="gene ID" value="TraesCLE_scaffold_082545_01G000200"/>
</dbReference>
<evidence type="ECO:0000256" key="3">
    <source>
        <dbReference type="ARBA" id="ARBA00023125"/>
    </source>
</evidence>
<feature type="compositionally biased region" description="Polar residues" evidence="6">
    <location>
        <begin position="136"/>
        <end position="145"/>
    </location>
</feature>
<dbReference type="GO" id="GO:0005634">
    <property type="term" value="C:nucleus"/>
    <property type="evidence" value="ECO:0007669"/>
    <property type="project" value="UniProtKB-SubCell"/>
</dbReference>
<evidence type="ECO:0000256" key="2">
    <source>
        <dbReference type="ARBA" id="ARBA00023015"/>
    </source>
</evidence>
<dbReference type="PANTHER" id="PTHR31391">
    <property type="entry name" value="B3 DOMAIN-CONTAINING PROTEIN OS11G0197600-RELATED"/>
    <property type="match status" value="1"/>
</dbReference>
<evidence type="ECO:0000256" key="5">
    <source>
        <dbReference type="ARBA" id="ARBA00023242"/>
    </source>
</evidence>
<gene>
    <name evidence="8" type="primary">LOC123165734</name>
</gene>